<sequence>MRRTSIAAALTLALFSPLGGSTTASTAAAGSPISAESASAGTGITGTWRGRVYGDDGAAAGYGAKVRITKRDGRLRGRVVAGGCIGRWTFDGRSGGTFRFTERITRERAGWNCVKRVKVKVHRSGAKLRVDWREPRSGDTATMLAKPV</sequence>
<dbReference type="KEGG" id="npi:G7071_00890"/>
<gene>
    <name evidence="2" type="ORF">G7071_00890</name>
</gene>
<protein>
    <submittedName>
        <fullName evidence="2">Uncharacterized protein</fullName>
    </submittedName>
</protein>
<feature type="signal peptide" evidence="1">
    <location>
        <begin position="1"/>
        <end position="27"/>
    </location>
</feature>
<dbReference type="Proteomes" id="UP000502035">
    <property type="component" value="Chromosome"/>
</dbReference>
<accession>A0A6G7YC44</accession>
<organism evidence="2 3">
    <name type="scientific">Nocardioides piscis</name>
    <dbReference type="NCBI Taxonomy" id="2714938"/>
    <lineage>
        <taxon>Bacteria</taxon>
        <taxon>Bacillati</taxon>
        <taxon>Actinomycetota</taxon>
        <taxon>Actinomycetes</taxon>
        <taxon>Propionibacteriales</taxon>
        <taxon>Nocardioidaceae</taxon>
        <taxon>Nocardioides</taxon>
    </lineage>
</organism>
<proteinExistence type="predicted"/>
<dbReference type="AlphaFoldDB" id="A0A6G7YC44"/>
<keyword evidence="3" id="KW-1185">Reference proteome</keyword>
<dbReference type="RefSeq" id="WP_166313822.1">
    <property type="nucleotide sequence ID" value="NZ_CP049866.1"/>
</dbReference>
<reference evidence="2 3" key="1">
    <citation type="submission" date="2020-03" db="EMBL/GenBank/DDBJ databases">
        <title>Nocardioides sp. nov., isolated from fish.</title>
        <authorList>
            <person name="Hyun D.-W."/>
            <person name="Bae J.-W."/>
        </authorList>
    </citation>
    <scope>NUCLEOTIDE SEQUENCE [LARGE SCALE GENOMIC DNA]</scope>
    <source>
        <strain evidence="2 3">HDW12A</strain>
    </source>
</reference>
<evidence type="ECO:0000313" key="2">
    <source>
        <dbReference type="EMBL" id="QIK74208.1"/>
    </source>
</evidence>
<evidence type="ECO:0000313" key="3">
    <source>
        <dbReference type="Proteomes" id="UP000502035"/>
    </source>
</evidence>
<dbReference type="EMBL" id="CP049866">
    <property type="protein sequence ID" value="QIK74208.1"/>
    <property type="molecule type" value="Genomic_DNA"/>
</dbReference>
<feature type="chain" id="PRO_5039235243" evidence="1">
    <location>
        <begin position="28"/>
        <end position="148"/>
    </location>
</feature>
<evidence type="ECO:0000256" key="1">
    <source>
        <dbReference type="SAM" id="SignalP"/>
    </source>
</evidence>
<name>A0A6G7YC44_9ACTN</name>
<keyword evidence="1" id="KW-0732">Signal</keyword>